<protein>
    <recommendedName>
        <fullName evidence="5 15">Pyruvate kinase</fullName>
        <ecNumber evidence="5 15">2.7.1.40</ecNumber>
    </recommendedName>
</protein>
<evidence type="ECO:0000259" key="18">
    <source>
        <dbReference type="Pfam" id="PF00391"/>
    </source>
</evidence>
<evidence type="ECO:0000256" key="4">
    <source>
        <dbReference type="ARBA" id="ARBA00008663"/>
    </source>
</evidence>
<accession>A0A5N5UBT9</accession>
<dbReference type="EC" id="2.7.1.40" evidence="5 15"/>
<keyword evidence="11 16" id="KW-0460">Magnesium</keyword>
<dbReference type="EMBL" id="QKKZ01000001">
    <property type="protein sequence ID" value="KAB7515829.1"/>
    <property type="molecule type" value="Genomic_DNA"/>
</dbReference>
<keyword evidence="14 20" id="KW-0670">Pyruvate</keyword>
<feature type="domain" description="Pyruvate kinase C-terminal" evidence="19">
    <location>
        <begin position="353"/>
        <end position="469"/>
    </location>
</feature>
<comment type="pathway">
    <text evidence="2 16">Carbohydrate degradation; glycolysis; pyruvate from D-glyceraldehyde 3-phosphate: step 5/5.</text>
</comment>
<dbReference type="SUPFAM" id="SSF50800">
    <property type="entry name" value="PK beta-barrel domain-like"/>
    <property type="match status" value="1"/>
</dbReference>
<dbReference type="Pfam" id="PF00224">
    <property type="entry name" value="PK"/>
    <property type="match status" value="1"/>
</dbReference>
<dbReference type="InterPro" id="IPR018209">
    <property type="entry name" value="Pyrv_Knase_AS"/>
</dbReference>
<dbReference type="GO" id="GO:0000287">
    <property type="term" value="F:magnesium ion binding"/>
    <property type="evidence" value="ECO:0007669"/>
    <property type="project" value="UniProtKB-UniRule"/>
</dbReference>
<organism evidence="20 21">
    <name type="scientific">Halosegnis rubeus</name>
    <dbReference type="NCBI Taxonomy" id="2212850"/>
    <lineage>
        <taxon>Archaea</taxon>
        <taxon>Methanobacteriati</taxon>
        <taxon>Methanobacteriota</taxon>
        <taxon>Stenosarchaea group</taxon>
        <taxon>Halobacteria</taxon>
        <taxon>Halobacteriales</taxon>
        <taxon>Natronomonadaceae</taxon>
        <taxon>Halosegnis</taxon>
    </lineage>
</organism>
<dbReference type="GO" id="GO:0030955">
    <property type="term" value="F:potassium ion binding"/>
    <property type="evidence" value="ECO:0007669"/>
    <property type="project" value="UniProtKB-UniRule"/>
</dbReference>
<evidence type="ECO:0000256" key="15">
    <source>
        <dbReference type="NCBIfam" id="TIGR01064"/>
    </source>
</evidence>
<comment type="caution">
    <text evidence="20">The sequence shown here is derived from an EMBL/GenBank/DDBJ whole genome shotgun (WGS) entry which is preliminary data.</text>
</comment>
<dbReference type="Gene3D" id="3.20.20.60">
    <property type="entry name" value="Phosphoenolpyruvate-binding domains"/>
    <property type="match status" value="1"/>
</dbReference>
<dbReference type="GO" id="GO:0005524">
    <property type="term" value="F:ATP binding"/>
    <property type="evidence" value="ECO:0007669"/>
    <property type="project" value="UniProtKB-KW"/>
</dbReference>
<name>A0A5N5UBT9_9EURY</name>
<feature type="domain" description="Pyruvate kinase barrel" evidence="17">
    <location>
        <begin position="7"/>
        <end position="320"/>
    </location>
</feature>
<dbReference type="Gene3D" id="2.40.33.10">
    <property type="entry name" value="PK beta-barrel domain-like"/>
    <property type="match status" value="1"/>
</dbReference>
<dbReference type="AlphaFoldDB" id="A0A5N5UBT9"/>
<keyword evidence="9 16" id="KW-0418">Kinase</keyword>
<evidence type="ECO:0000256" key="3">
    <source>
        <dbReference type="ARBA" id="ARBA00006237"/>
    </source>
</evidence>
<dbReference type="Pfam" id="PF00391">
    <property type="entry name" value="PEP-utilizers"/>
    <property type="match status" value="1"/>
</dbReference>
<keyword evidence="13 16" id="KW-0324">Glycolysis</keyword>
<evidence type="ECO:0000256" key="12">
    <source>
        <dbReference type="ARBA" id="ARBA00022958"/>
    </source>
</evidence>
<keyword evidence="8" id="KW-0547">Nucleotide-binding</keyword>
<evidence type="ECO:0000256" key="8">
    <source>
        <dbReference type="ARBA" id="ARBA00022741"/>
    </source>
</evidence>
<evidence type="ECO:0000313" key="21">
    <source>
        <dbReference type="Proteomes" id="UP000326865"/>
    </source>
</evidence>
<dbReference type="Pfam" id="PF02887">
    <property type="entry name" value="PK_C"/>
    <property type="match status" value="1"/>
</dbReference>
<dbReference type="PRINTS" id="PR01050">
    <property type="entry name" value="PYRUVTKNASE"/>
</dbReference>
<dbReference type="SUPFAM" id="SSF51621">
    <property type="entry name" value="Phosphoenolpyruvate/pyruvate domain"/>
    <property type="match status" value="1"/>
</dbReference>
<keyword evidence="6 16" id="KW-0808">Transferase</keyword>
<evidence type="ECO:0000256" key="6">
    <source>
        <dbReference type="ARBA" id="ARBA00022679"/>
    </source>
</evidence>
<dbReference type="SUPFAM" id="SSF52009">
    <property type="entry name" value="Phosphohistidine domain"/>
    <property type="match status" value="1"/>
</dbReference>
<dbReference type="InterPro" id="IPR040442">
    <property type="entry name" value="Pyrv_kinase-like_dom_sf"/>
</dbReference>
<dbReference type="NCBIfam" id="NF004978">
    <property type="entry name" value="PRK06354.1"/>
    <property type="match status" value="1"/>
</dbReference>
<keyword evidence="12" id="KW-0630">Potassium</keyword>
<feature type="domain" description="PEP-utilising enzyme mobile" evidence="18">
    <location>
        <begin position="501"/>
        <end position="571"/>
    </location>
</feature>
<comment type="catalytic activity">
    <reaction evidence="16">
        <text>pyruvate + ATP = phosphoenolpyruvate + ADP + H(+)</text>
        <dbReference type="Rhea" id="RHEA:18157"/>
        <dbReference type="ChEBI" id="CHEBI:15361"/>
        <dbReference type="ChEBI" id="CHEBI:15378"/>
        <dbReference type="ChEBI" id="CHEBI:30616"/>
        <dbReference type="ChEBI" id="CHEBI:58702"/>
        <dbReference type="ChEBI" id="CHEBI:456216"/>
        <dbReference type="EC" id="2.7.1.40"/>
    </reaction>
</comment>
<dbReference type="InterPro" id="IPR011037">
    <property type="entry name" value="Pyrv_Knase-like_insert_dom_sf"/>
</dbReference>
<evidence type="ECO:0000259" key="19">
    <source>
        <dbReference type="Pfam" id="PF02887"/>
    </source>
</evidence>
<dbReference type="NCBIfam" id="NF004491">
    <property type="entry name" value="PRK05826.1"/>
    <property type="match status" value="1"/>
</dbReference>
<dbReference type="InterPro" id="IPR036637">
    <property type="entry name" value="Phosphohistidine_dom_sf"/>
</dbReference>
<dbReference type="PROSITE" id="PS00110">
    <property type="entry name" value="PYRUVATE_KINASE"/>
    <property type="match status" value="1"/>
</dbReference>
<dbReference type="NCBIfam" id="TIGR01064">
    <property type="entry name" value="pyruv_kin"/>
    <property type="match status" value="1"/>
</dbReference>
<evidence type="ECO:0000256" key="2">
    <source>
        <dbReference type="ARBA" id="ARBA00004997"/>
    </source>
</evidence>
<evidence type="ECO:0000256" key="7">
    <source>
        <dbReference type="ARBA" id="ARBA00022723"/>
    </source>
</evidence>
<dbReference type="Proteomes" id="UP000326865">
    <property type="component" value="Unassembled WGS sequence"/>
</dbReference>
<dbReference type="UniPathway" id="UPA00109">
    <property type="reaction ID" value="UER00188"/>
</dbReference>
<evidence type="ECO:0000256" key="5">
    <source>
        <dbReference type="ARBA" id="ARBA00012142"/>
    </source>
</evidence>
<dbReference type="Gene3D" id="3.50.30.10">
    <property type="entry name" value="Phosphohistidine domain"/>
    <property type="match status" value="1"/>
</dbReference>
<comment type="similarity">
    <text evidence="3">In the C-terminal section; belongs to the PEP-utilizing enzyme family.</text>
</comment>
<dbReference type="InterPro" id="IPR015806">
    <property type="entry name" value="Pyrv_Knase_insert_dom_sf"/>
</dbReference>
<dbReference type="PANTHER" id="PTHR11817">
    <property type="entry name" value="PYRUVATE KINASE"/>
    <property type="match status" value="1"/>
</dbReference>
<keyword evidence="21" id="KW-1185">Reference proteome</keyword>
<keyword evidence="7" id="KW-0479">Metal-binding</keyword>
<dbReference type="GO" id="GO:0016301">
    <property type="term" value="F:kinase activity"/>
    <property type="evidence" value="ECO:0007669"/>
    <property type="project" value="UniProtKB-KW"/>
</dbReference>
<evidence type="ECO:0000256" key="14">
    <source>
        <dbReference type="ARBA" id="ARBA00023317"/>
    </source>
</evidence>
<dbReference type="InterPro" id="IPR015795">
    <property type="entry name" value="Pyrv_Knase_C"/>
</dbReference>
<evidence type="ECO:0000256" key="1">
    <source>
        <dbReference type="ARBA" id="ARBA00001946"/>
    </source>
</evidence>
<dbReference type="SUPFAM" id="SSF52935">
    <property type="entry name" value="PK C-terminal domain-like"/>
    <property type="match status" value="1"/>
</dbReference>
<keyword evidence="10" id="KW-0067">ATP-binding</keyword>
<dbReference type="InterPro" id="IPR036918">
    <property type="entry name" value="Pyrv_Knase_C_sf"/>
</dbReference>
<dbReference type="Gene3D" id="3.40.1380.20">
    <property type="entry name" value="Pyruvate kinase, C-terminal domain"/>
    <property type="match status" value="1"/>
</dbReference>
<dbReference type="InterPro" id="IPR001697">
    <property type="entry name" value="Pyr_Knase"/>
</dbReference>
<comment type="cofactor">
    <cofactor evidence="1">
        <name>Mg(2+)</name>
        <dbReference type="ChEBI" id="CHEBI:18420"/>
    </cofactor>
</comment>
<evidence type="ECO:0000256" key="10">
    <source>
        <dbReference type="ARBA" id="ARBA00022840"/>
    </source>
</evidence>
<proteinExistence type="inferred from homology"/>
<evidence type="ECO:0000256" key="11">
    <source>
        <dbReference type="ARBA" id="ARBA00022842"/>
    </source>
</evidence>
<evidence type="ECO:0000256" key="16">
    <source>
        <dbReference type="RuleBase" id="RU000504"/>
    </source>
</evidence>
<evidence type="ECO:0000313" key="20">
    <source>
        <dbReference type="EMBL" id="KAB7515829.1"/>
    </source>
</evidence>
<reference evidence="20 21" key="1">
    <citation type="submission" date="2019-10" db="EMBL/GenBank/DDBJ databases">
        <title>Unraveling microbial dark matter from salterns through culturing: the case of the genus Halosegnis.</title>
        <authorList>
            <person name="Duran-Viseras A."/>
            <person name="Andrei A.-S."/>
            <person name="Vera-Gargallo B."/>
            <person name="Ghai R."/>
            <person name="Sanchez-Porro C."/>
            <person name="Ventosa A."/>
        </authorList>
    </citation>
    <scope>NUCLEOTIDE SEQUENCE [LARGE SCALE GENOMIC DNA]</scope>
    <source>
        <strain evidence="20 21">F18-79</strain>
    </source>
</reference>
<comment type="similarity">
    <text evidence="4 16">Belongs to the pyruvate kinase family.</text>
</comment>
<evidence type="ECO:0000256" key="9">
    <source>
        <dbReference type="ARBA" id="ARBA00022777"/>
    </source>
</evidence>
<dbReference type="InterPro" id="IPR015793">
    <property type="entry name" value="Pyrv_Knase_brl"/>
</dbReference>
<evidence type="ECO:0000256" key="13">
    <source>
        <dbReference type="ARBA" id="ARBA00023152"/>
    </source>
</evidence>
<sequence length="591" mass="61645">MSPSPISIVATLGPASDERSQIAALADAGVSIARLNASHGATDDRATAIDHVRSVDAERDDTLAVMLDLPGPEIRTAPTDDPVHIETGSELRLTTGDTVTATEVGVSQSLSGVEPGDRVLLDDGRIETTVERVDGETVVVTVDDGGDLGSRKGVNVPRVDLGLDVITERDERELDLAAEAEVDFVAASFVRDGDDVYRIIEALEARDAEIPVVAKIERADAVANLDSIVETTDGVIVARGDLGVECPLETVPLIQKRIIRRCHEAGVPVITATEMLDSMVTAGRPTRAEATDVANAVLDGTDAVMLSGETAIGDHPVHVVETMDRIVRDVTDSEEYAELREQRVPAAGESATDALARSARYLARDVGASTIVVASESGYTARKVAKYRPETPIVAATPDDSVRRRLVLSGNVTPVRVDLSGDGADAVIHDAIAAALDSGIAASGETVVALAGMMNDISGGDTTNTLKIHTAAAVLATGRVAVSGYQTGLVHRVERDLAEVPDGAIAVLDDGFDDGLTGEIPDLAGIIDARGGLTSYAAVLARELELPMLVGTVLPEEIADGTTVTVDANRGVVYEGRVDRAHADLPAGTGQ</sequence>
<dbReference type="GO" id="GO:0004743">
    <property type="term" value="F:pyruvate kinase activity"/>
    <property type="evidence" value="ECO:0007669"/>
    <property type="project" value="UniProtKB-UniRule"/>
</dbReference>
<evidence type="ECO:0000259" key="17">
    <source>
        <dbReference type="Pfam" id="PF00224"/>
    </source>
</evidence>
<dbReference type="InterPro" id="IPR015813">
    <property type="entry name" value="Pyrv/PenolPyrv_kinase-like_dom"/>
</dbReference>
<gene>
    <name evidence="20" type="primary">pyk</name>
    <name evidence="20" type="ORF">DM867_01410</name>
</gene>
<dbReference type="RefSeq" id="WP_152133594.1">
    <property type="nucleotide sequence ID" value="NZ_QKKZ01000001.1"/>
</dbReference>
<dbReference type="InterPro" id="IPR008279">
    <property type="entry name" value="PEP-util_enz_mobile_dom"/>
</dbReference>